<dbReference type="EMBL" id="PVTQ01000007">
    <property type="protein sequence ID" value="PRY88777.1"/>
    <property type="molecule type" value="Genomic_DNA"/>
</dbReference>
<organism evidence="4 5">
    <name type="scientific">Donghicola tyrosinivorans</name>
    <dbReference type="NCBI Taxonomy" id="1652492"/>
    <lineage>
        <taxon>Bacteria</taxon>
        <taxon>Pseudomonadati</taxon>
        <taxon>Pseudomonadota</taxon>
        <taxon>Alphaproteobacteria</taxon>
        <taxon>Rhodobacterales</taxon>
        <taxon>Roseobacteraceae</taxon>
        <taxon>Donghicola</taxon>
    </lineage>
</organism>
<dbReference type="Gene3D" id="2.40.160.20">
    <property type="match status" value="1"/>
</dbReference>
<dbReference type="AlphaFoldDB" id="A0A2T0WQ15"/>
<dbReference type="RefSeq" id="WP_106264943.1">
    <property type="nucleotide sequence ID" value="NZ_PVTQ01000007.1"/>
</dbReference>
<comment type="caution">
    <text evidence="4">The sequence shown here is derived from an EMBL/GenBank/DDBJ whole genome shotgun (WGS) entry which is preliminary data.</text>
</comment>
<evidence type="ECO:0000313" key="4">
    <source>
        <dbReference type="EMBL" id="PRY88777.1"/>
    </source>
</evidence>
<dbReference type="SUPFAM" id="SSF56925">
    <property type="entry name" value="OMPA-like"/>
    <property type="match status" value="1"/>
</dbReference>
<protein>
    <submittedName>
        <fullName evidence="4">Opacity protein-like surface antigen</fullName>
    </submittedName>
</protein>
<keyword evidence="5" id="KW-1185">Reference proteome</keyword>
<evidence type="ECO:0000259" key="3">
    <source>
        <dbReference type="Pfam" id="PF13505"/>
    </source>
</evidence>
<feature type="chain" id="PRO_5015711921" evidence="2">
    <location>
        <begin position="22"/>
        <end position="184"/>
    </location>
</feature>
<feature type="domain" description="Outer membrane protein beta-barrel" evidence="3">
    <location>
        <begin position="10"/>
        <end position="184"/>
    </location>
</feature>
<proteinExistence type="predicted"/>
<gene>
    <name evidence="4" type="ORF">CLV74_107119</name>
</gene>
<sequence length="184" mass="19814">MNAKAFVYSLLFAAAGTSAMAQDISSSWTGFYAGLHVGEGQGTVTYREKSRDVTLSDTTGIHLGFMHDLNDWVVGGKLSYDKLDVTGTSDQALLLRGSARVGFNAGRFLPFVTVGSATMNSDSAKKNVTGVAYGLGLVMKATENVLVELEYNRFEFVDQLKKETGLKDVDVEGGVGELSISYRF</sequence>
<dbReference type="InterPro" id="IPR027385">
    <property type="entry name" value="Beta-barrel_OMP"/>
</dbReference>
<dbReference type="OrthoDB" id="268975at2"/>
<name>A0A2T0WQ15_9RHOB</name>
<dbReference type="Proteomes" id="UP000238392">
    <property type="component" value="Unassembled WGS sequence"/>
</dbReference>
<keyword evidence="1 2" id="KW-0732">Signal</keyword>
<evidence type="ECO:0000256" key="1">
    <source>
        <dbReference type="ARBA" id="ARBA00022729"/>
    </source>
</evidence>
<reference evidence="4 5" key="1">
    <citation type="submission" date="2018-03" db="EMBL/GenBank/DDBJ databases">
        <title>Genomic Encyclopedia of Archaeal and Bacterial Type Strains, Phase II (KMG-II): from individual species to whole genera.</title>
        <authorList>
            <person name="Goeker M."/>
        </authorList>
    </citation>
    <scope>NUCLEOTIDE SEQUENCE [LARGE SCALE GENOMIC DNA]</scope>
    <source>
        <strain evidence="4 5">DSM 100212</strain>
    </source>
</reference>
<dbReference type="Pfam" id="PF13505">
    <property type="entry name" value="OMP_b-brl"/>
    <property type="match status" value="1"/>
</dbReference>
<feature type="signal peptide" evidence="2">
    <location>
        <begin position="1"/>
        <end position="21"/>
    </location>
</feature>
<evidence type="ECO:0000256" key="2">
    <source>
        <dbReference type="SAM" id="SignalP"/>
    </source>
</evidence>
<accession>A0A2T0WQ15</accession>
<evidence type="ECO:0000313" key="5">
    <source>
        <dbReference type="Proteomes" id="UP000238392"/>
    </source>
</evidence>
<dbReference type="InterPro" id="IPR011250">
    <property type="entry name" value="OMP/PagP_B-barrel"/>
</dbReference>